<keyword evidence="2" id="KW-1185">Reference proteome</keyword>
<dbReference type="InterPro" id="IPR012337">
    <property type="entry name" value="RNaseH-like_sf"/>
</dbReference>
<name>A0A5N6S6W4_9BIFI</name>
<gene>
    <name evidence="1" type="ORF">DDE84_01245</name>
</gene>
<accession>A0A5N6S6W4</accession>
<evidence type="ECO:0000313" key="2">
    <source>
        <dbReference type="Proteomes" id="UP000325415"/>
    </source>
</evidence>
<organism evidence="1 2">
    <name type="scientific">Bifidobacterium tibiigranuli</name>
    <dbReference type="NCBI Taxonomy" id="2172043"/>
    <lineage>
        <taxon>Bacteria</taxon>
        <taxon>Bacillati</taxon>
        <taxon>Actinomycetota</taxon>
        <taxon>Actinomycetes</taxon>
        <taxon>Bifidobacteriales</taxon>
        <taxon>Bifidobacteriaceae</taxon>
        <taxon>Bifidobacterium</taxon>
    </lineage>
</organism>
<proteinExistence type="predicted"/>
<dbReference type="GO" id="GO:0003676">
    <property type="term" value="F:nucleic acid binding"/>
    <property type="evidence" value="ECO:0007669"/>
    <property type="project" value="InterPro"/>
</dbReference>
<comment type="caution">
    <text evidence="1">The sequence shown here is derived from an EMBL/GenBank/DDBJ whole genome shotgun (WGS) entry which is preliminary data.</text>
</comment>
<sequence>MTATMTRTDSVLPASVRGAFAESSRYLENLIDRYKKELGDIMTDTKTAKDYLLWMDVETTGLDLEANSILEIELRLTDMSGKLQNRFHDIVTPPESVRFDRSALEMHAFNDLILAACGKGMTMWHSAARLRDWLRDTMDKQDAIKDTWHPAGSSVHFDIAWLKRNGVDIDYYTPISHQRLDLTSIRLLLNAIDPSLWHDITEDIPQTDHRTSSCLDRDIATYKQLLDLAYNHPLGPVRNKDAQ</sequence>
<dbReference type="Proteomes" id="UP000325415">
    <property type="component" value="Unassembled WGS sequence"/>
</dbReference>
<dbReference type="SUPFAM" id="SSF53098">
    <property type="entry name" value="Ribonuclease H-like"/>
    <property type="match status" value="1"/>
</dbReference>
<dbReference type="Gene3D" id="3.30.420.10">
    <property type="entry name" value="Ribonuclease H-like superfamily/Ribonuclease H"/>
    <property type="match status" value="1"/>
</dbReference>
<protein>
    <submittedName>
        <fullName evidence="1">Uncharacterized protein</fullName>
    </submittedName>
</protein>
<evidence type="ECO:0000313" key="1">
    <source>
        <dbReference type="EMBL" id="KAE8130233.1"/>
    </source>
</evidence>
<dbReference type="InterPro" id="IPR036397">
    <property type="entry name" value="RNaseH_sf"/>
</dbReference>
<dbReference type="AlphaFoldDB" id="A0A5N6S6W4"/>
<reference evidence="1 2" key="1">
    <citation type="submission" date="2018-04" db="EMBL/GenBank/DDBJ databases">
        <authorList>
            <person name="Eckel V.P."/>
            <person name="Vogel R.F."/>
        </authorList>
    </citation>
    <scope>NUCLEOTIDE SEQUENCE [LARGE SCALE GENOMIC DNA]</scope>
    <source>
        <strain evidence="2">TMW 2.1764</strain>
    </source>
</reference>
<dbReference type="EMBL" id="QDAG01000001">
    <property type="protein sequence ID" value="KAE8130233.1"/>
    <property type="molecule type" value="Genomic_DNA"/>
</dbReference>